<dbReference type="InterPro" id="IPR045761">
    <property type="entry name" value="ODP_dom"/>
</dbReference>
<dbReference type="AlphaFoldDB" id="A0A7C2ZIS2"/>
<organism evidence="2">
    <name type="scientific">Hydrogenobacter sp</name>
    <dbReference type="NCBI Taxonomy" id="2152829"/>
    <lineage>
        <taxon>Bacteria</taxon>
        <taxon>Pseudomonadati</taxon>
        <taxon>Aquificota</taxon>
        <taxon>Aquificia</taxon>
        <taxon>Aquificales</taxon>
        <taxon>Aquificaceae</taxon>
        <taxon>Hydrogenobacter</taxon>
    </lineage>
</organism>
<dbReference type="Pfam" id="PF19583">
    <property type="entry name" value="ODP"/>
    <property type="match status" value="1"/>
</dbReference>
<dbReference type="SUPFAM" id="SSF56281">
    <property type="entry name" value="Metallo-hydrolase/oxidoreductase"/>
    <property type="match status" value="1"/>
</dbReference>
<dbReference type="Gene3D" id="3.60.15.10">
    <property type="entry name" value="Ribonuclease Z/Hydroxyacylglutathione hydrolase-like"/>
    <property type="match status" value="1"/>
</dbReference>
<dbReference type="PANTHER" id="PTHR43041:SF1">
    <property type="entry name" value="METALLO-BETA-LACTAMASE DOMAIN-CONTAINING PROTEIN"/>
    <property type="match status" value="1"/>
</dbReference>
<comment type="caution">
    <text evidence="2">The sequence shown here is derived from an EMBL/GenBank/DDBJ whole genome shotgun (WGS) entry which is preliminary data.</text>
</comment>
<evidence type="ECO:0000313" key="2">
    <source>
        <dbReference type="EMBL" id="HEW45972.1"/>
    </source>
</evidence>
<dbReference type="PANTHER" id="PTHR43041">
    <property type="entry name" value="HYDROLASE, METALLO-BETA-LACTAMASE SUPERFAMILY"/>
    <property type="match status" value="1"/>
</dbReference>
<name>A0A7C2ZIS2_9AQUI</name>
<feature type="domain" description="ODP" evidence="1">
    <location>
        <begin position="258"/>
        <end position="452"/>
    </location>
</feature>
<dbReference type="EMBL" id="DSFP01000039">
    <property type="protein sequence ID" value="HEW45972.1"/>
    <property type="molecule type" value="Genomic_DNA"/>
</dbReference>
<protein>
    <recommendedName>
        <fullName evidence="1">ODP domain-containing protein</fullName>
    </recommendedName>
</protein>
<gene>
    <name evidence="2" type="ORF">ENO47_04790</name>
</gene>
<sequence length="567" mass="63725">MGVLCLLLDKKKQYFHLLADIFNVTGHKLLIALEEEKAFEFLQVSSPEVLLLPIEDMDFWFKALKAGAHLIPIFFVEEYEEADSLRKYGLREVNYIILPFNPMELLTKVVSISKETYEQAHLDYLGPVNLIFRFIRSGATLSLNIHGKENTCTLYISQGIIKGSSCDREKLTELIGEEVKVKLEPYKEGEPPYIFKDNQDFILSVVCGCLPQPVASEPKKEEVVEKPQPIEYTIDLSQPVQLGDGLYWVGVEDNKGLFQKNVYLRIYEKDNIKVPILINIGTFQDYAFIRAKLEQVVGAVDAVKGLILMGSGVDEASGVVNFLQSSQRAFVITSLSIAQKLKALGIPMSRVRTIETFPGGRLRLATGDTLKFIPMPFLPEVGSFAVLEEGKGCLFTGKFLSSFRSIGEFNPLMNTEVEDVLLYTSLNTPSRDILSSALKRITSENIVCVYPMFGNPILSEETLKEALDKLVSTPTSFYELDKEVILEICEGLLKLLKEHQESNEVKSFFEDLNQFAYIEDTKISQVLVDVEKLPSLMLGLMLAKGVDPGIVKETIRRFYLAGFSLTI</sequence>
<dbReference type="InterPro" id="IPR036866">
    <property type="entry name" value="RibonucZ/Hydroxyglut_hydro"/>
</dbReference>
<reference evidence="2" key="1">
    <citation type="journal article" date="2020" name="mSystems">
        <title>Genome- and Community-Level Interaction Insights into Carbon Utilization and Element Cycling Functions of Hydrothermarchaeota in Hydrothermal Sediment.</title>
        <authorList>
            <person name="Zhou Z."/>
            <person name="Liu Y."/>
            <person name="Xu W."/>
            <person name="Pan J."/>
            <person name="Luo Z.H."/>
            <person name="Li M."/>
        </authorList>
    </citation>
    <scope>NUCLEOTIDE SEQUENCE [LARGE SCALE GENOMIC DNA]</scope>
    <source>
        <strain evidence="2">SpSt-132</strain>
    </source>
</reference>
<proteinExistence type="predicted"/>
<evidence type="ECO:0000259" key="1">
    <source>
        <dbReference type="Pfam" id="PF19583"/>
    </source>
</evidence>
<accession>A0A7C2ZIS2</accession>